<keyword evidence="3 6" id="KW-0251">Elongation factor</keyword>
<dbReference type="PANTHER" id="PTHR11741">
    <property type="entry name" value="ELONGATION FACTOR TS"/>
    <property type="match status" value="1"/>
</dbReference>
<dbReference type="SUPFAM" id="SSF46934">
    <property type="entry name" value="UBA-like"/>
    <property type="match status" value="1"/>
</dbReference>
<gene>
    <name evidence="6" type="ORF">UV20_C0043G0001</name>
</gene>
<feature type="non-terminal residue" evidence="6">
    <location>
        <position position="171"/>
    </location>
</feature>
<sequence>MVDVKAALEESGGDIEKAVEILRKNGTIKAASKSERQTKEGLIHSYIHSSGKVGALIEVQCETDFVARNQAFQNLVHDLAMQVVAGNPLYLSSADIPAVDVEKEKSLQKEILKAEGKPEAMIEKILEGKMQKFYSDVCLLNQVFIKDDKITINQLIQQSIATIGENIQVKR</sequence>
<dbReference type="HAMAP" id="MF_00050">
    <property type="entry name" value="EF_Ts"/>
    <property type="match status" value="1"/>
</dbReference>
<evidence type="ECO:0000313" key="7">
    <source>
        <dbReference type="Proteomes" id="UP000034837"/>
    </source>
</evidence>
<dbReference type="EMBL" id="LCDO01000043">
    <property type="protein sequence ID" value="KKS53979.1"/>
    <property type="molecule type" value="Genomic_DNA"/>
</dbReference>
<dbReference type="InterPro" id="IPR009060">
    <property type="entry name" value="UBA-like_sf"/>
</dbReference>
<evidence type="ECO:0000256" key="2">
    <source>
        <dbReference type="ARBA" id="ARBA00016956"/>
    </source>
</evidence>
<evidence type="ECO:0000313" key="6">
    <source>
        <dbReference type="EMBL" id="KKS53979.1"/>
    </source>
</evidence>
<dbReference type="Proteomes" id="UP000034837">
    <property type="component" value="Unassembled WGS sequence"/>
</dbReference>
<organism evidence="6 7">
    <name type="scientific">Candidatus Magasanikbacteria bacterium GW2011_GWA2_42_32</name>
    <dbReference type="NCBI Taxonomy" id="1619039"/>
    <lineage>
        <taxon>Bacteria</taxon>
        <taxon>Candidatus Magasanikiibacteriota</taxon>
    </lineage>
</organism>
<evidence type="ECO:0000256" key="4">
    <source>
        <dbReference type="ARBA" id="ARBA00022917"/>
    </source>
</evidence>
<accession>A0A0G0ZZA6</accession>
<dbReference type="Gene3D" id="1.10.8.10">
    <property type="entry name" value="DNA helicase RuvA subunit, C-terminal domain"/>
    <property type="match status" value="1"/>
</dbReference>
<dbReference type="InterPro" id="IPR014039">
    <property type="entry name" value="Transl_elong_EFTs/EF1B_dimer"/>
</dbReference>
<dbReference type="FunFam" id="1.10.286.20:FF:000001">
    <property type="entry name" value="Elongation factor Ts"/>
    <property type="match status" value="1"/>
</dbReference>
<comment type="caution">
    <text evidence="6">The sequence shown here is derived from an EMBL/GenBank/DDBJ whole genome shotgun (WGS) entry which is preliminary data.</text>
</comment>
<name>A0A0G0ZZA6_9BACT</name>
<proteinExistence type="inferred from homology"/>
<reference evidence="6 7" key="1">
    <citation type="journal article" date="2015" name="Nature">
        <title>rRNA introns, odd ribosomes, and small enigmatic genomes across a large radiation of phyla.</title>
        <authorList>
            <person name="Brown C.T."/>
            <person name="Hug L.A."/>
            <person name="Thomas B.C."/>
            <person name="Sharon I."/>
            <person name="Castelle C.J."/>
            <person name="Singh A."/>
            <person name="Wilkins M.J."/>
            <person name="Williams K.H."/>
            <person name="Banfield J.F."/>
        </authorList>
    </citation>
    <scope>NUCLEOTIDE SEQUENCE [LARGE SCALE GENOMIC DNA]</scope>
</reference>
<dbReference type="InterPro" id="IPR001816">
    <property type="entry name" value="Transl_elong_EFTs/EF1B"/>
</dbReference>
<dbReference type="PANTHER" id="PTHR11741:SF0">
    <property type="entry name" value="ELONGATION FACTOR TS, MITOCHONDRIAL"/>
    <property type="match status" value="1"/>
</dbReference>
<comment type="similarity">
    <text evidence="1">Belongs to the EF-Ts family.</text>
</comment>
<dbReference type="AlphaFoldDB" id="A0A0G0ZZA6"/>
<evidence type="ECO:0000259" key="5">
    <source>
        <dbReference type="Pfam" id="PF00889"/>
    </source>
</evidence>
<evidence type="ECO:0000256" key="3">
    <source>
        <dbReference type="ARBA" id="ARBA00022768"/>
    </source>
</evidence>
<dbReference type="InterPro" id="IPR036402">
    <property type="entry name" value="EF-Ts_dimer_sf"/>
</dbReference>
<dbReference type="SUPFAM" id="SSF54713">
    <property type="entry name" value="Elongation factor Ts (EF-Ts), dimerisation domain"/>
    <property type="match status" value="1"/>
</dbReference>
<protein>
    <recommendedName>
        <fullName evidence="2">Elongation factor Ts</fullName>
    </recommendedName>
</protein>
<dbReference type="GO" id="GO:0003746">
    <property type="term" value="F:translation elongation factor activity"/>
    <property type="evidence" value="ECO:0007669"/>
    <property type="project" value="UniProtKB-KW"/>
</dbReference>
<keyword evidence="4" id="KW-0648">Protein biosynthesis</keyword>
<dbReference type="Gene3D" id="3.30.479.20">
    <property type="entry name" value="Elongation factor Ts, dimerisation domain"/>
    <property type="match status" value="1"/>
</dbReference>
<dbReference type="Pfam" id="PF00889">
    <property type="entry name" value="EF_TS"/>
    <property type="match status" value="1"/>
</dbReference>
<dbReference type="Gene3D" id="1.10.286.20">
    <property type="match status" value="1"/>
</dbReference>
<evidence type="ECO:0000256" key="1">
    <source>
        <dbReference type="ARBA" id="ARBA00005532"/>
    </source>
</evidence>
<feature type="domain" description="Translation elongation factor EFTs/EF1B dimerisation" evidence="5">
    <location>
        <begin position="75"/>
        <end position="165"/>
    </location>
</feature>